<evidence type="ECO:0000256" key="2">
    <source>
        <dbReference type="ARBA" id="ARBA00022490"/>
    </source>
</evidence>
<keyword evidence="6 10" id="KW-0175">Coiled coil</keyword>
<feature type="coiled-coil region" evidence="10">
    <location>
        <begin position="693"/>
        <end position="745"/>
    </location>
</feature>
<keyword evidence="14" id="KW-1185">Reference proteome</keyword>
<feature type="coiled-coil region" evidence="10">
    <location>
        <begin position="530"/>
        <end position="581"/>
    </location>
</feature>
<comment type="subcellular location">
    <subcellularLocation>
        <location evidence="1">Cytoplasm</location>
        <location evidence="1">Cytoskeleton</location>
    </subcellularLocation>
</comment>
<feature type="binding site" evidence="9">
    <location>
        <begin position="96"/>
        <end position="103"/>
    </location>
    <ligand>
        <name>ATP</name>
        <dbReference type="ChEBI" id="CHEBI:30616"/>
    </ligand>
</feature>
<gene>
    <name evidence="13" type="ORF">MKK02DRAFT_36192</name>
</gene>
<dbReference type="InterPro" id="IPR036961">
    <property type="entry name" value="Kinesin_motor_dom_sf"/>
</dbReference>
<proteinExistence type="inferred from homology"/>
<dbReference type="FunFam" id="3.40.850.10:FF:000031">
    <property type="entry name" value="Kinesin-like protein"/>
    <property type="match status" value="1"/>
</dbReference>
<reference evidence="13" key="1">
    <citation type="journal article" date="2022" name="G3 (Bethesda)">
        <title>High quality genome of the basidiomycete yeast Dioszegia hungarica PDD-24b-2 isolated from cloud water.</title>
        <authorList>
            <person name="Jarrige D."/>
            <person name="Haridas S."/>
            <person name="Bleykasten-Grosshans C."/>
            <person name="Joly M."/>
            <person name="Nadalig T."/>
            <person name="Sancelme M."/>
            <person name="Vuilleumier S."/>
            <person name="Grigoriev I.V."/>
            <person name="Amato P."/>
            <person name="Bringel F."/>
        </authorList>
    </citation>
    <scope>NUCLEOTIDE SEQUENCE</scope>
    <source>
        <strain evidence="13">PDD-24b-2</strain>
    </source>
</reference>
<dbReference type="GO" id="GO:0007018">
    <property type="term" value="P:microtubule-based movement"/>
    <property type="evidence" value="ECO:0007669"/>
    <property type="project" value="InterPro"/>
</dbReference>
<dbReference type="GO" id="GO:0005874">
    <property type="term" value="C:microtubule"/>
    <property type="evidence" value="ECO:0007669"/>
    <property type="project" value="UniProtKB-KW"/>
</dbReference>
<evidence type="ECO:0000256" key="3">
    <source>
        <dbReference type="ARBA" id="ARBA00022701"/>
    </source>
</evidence>
<dbReference type="GO" id="GO:0008017">
    <property type="term" value="F:microtubule binding"/>
    <property type="evidence" value="ECO:0007669"/>
    <property type="project" value="InterPro"/>
</dbReference>
<evidence type="ECO:0000313" key="13">
    <source>
        <dbReference type="EMBL" id="KAI9638477.1"/>
    </source>
</evidence>
<feature type="region of interest" description="Disordered" evidence="11">
    <location>
        <begin position="402"/>
        <end position="453"/>
    </location>
</feature>
<dbReference type="InterPro" id="IPR027417">
    <property type="entry name" value="P-loop_NTPase"/>
</dbReference>
<dbReference type="AlphaFoldDB" id="A0AA38HBX8"/>
<evidence type="ECO:0000256" key="9">
    <source>
        <dbReference type="PROSITE-ProRule" id="PRU00283"/>
    </source>
</evidence>
<keyword evidence="7 9" id="KW-0505">Motor protein</keyword>
<protein>
    <submittedName>
        <fullName evidence="13">P-loop containing nucleoside triphosphate hydrolase protein</fullName>
    </submittedName>
</protein>
<dbReference type="InterPro" id="IPR001752">
    <property type="entry name" value="Kinesin_motor_dom"/>
</dbReference>
<keyword evidence="8" id="KW-0206">Cytoskeleton</keyword>
<keyword evidence="3" id="KW-0493">Microtubule</keyword>
<keyword evidence="13" id="KW-0378">Hydrolase</keyword>
<dbReference type="GO" id="GO:0003777">
    <property type="term" value="F:microtubule motor activity"/>
    <property type="evidence" value="ECO:0007669"/>
    <property type="project" value="InterPro"/>
</dbReference>
<comment type="similarity">
    <text evidence="9">Belongs to the TRAFAC class myosin-kinesin ATPase superfamily. Kinesin family.</text>
</comment>
<dbReference type="Gene3D" id="3.40.850.10">
    <property type="entry name" value="Kinesin motor domain"/>
    <property type="match status" value="1"/>
</dbReference>
<dbReference type="PROSITE" id="PS50067">
    <property type="entry name" value="KINESIN_MOTOR_2"/>
    <property type="match status" value="1"/>
</dbReference>
<dbReference type="CDD" id="cd23649">
    <property type="entry name" value="Khc_CBD_cc"/>
    <property type="match status" value="1"/>
</dbReference>
<dbReference type="PANTHER" id="PTHR47968:SF75">
    <property type="entry name" value="CENTROMERE-ASSOCIATED PROTEIN E"/>
    <property type="match status" value="1"/>
</dbReference>
<dbReference type="GO" id="GO:0016787">
    <property type="term" value="F:hydrolase activity"/>
    <property type="evidence" value="ECO:0007669"/>
    <property type="project" value="UniProtKB-KW"/>
</dbReference>
<evidence type="ECO:0000256" key="7">
    <source>
        <dbReference type="ARBA" id="ARBA00023175"/>
    </source>
</evidence>
<dbReference type="SMART" id="SM00129">
    <property type="entry name" value="KISc"/>
    <property type="match status" value="1"/>
</dbReference>
<dbReference type="CDD" id="cd01369">
    <property type="entry name" value="KISc_KHC_KIF5"/>
    <property type="match status" value="1"/>
</dbReference>
<evidence type="ECO:0000256" key="6">
    <source>
        <dbReference type="ARBA" id="ARBA00023054"/>
    </source>
</evidence>
<feature type="coiled-coil region" evidence="10">
    <location>
        <begin position="624"/>
        <end position="651"/>
    </location>
</feature>
<feature type="coiled-coil region" evidence="10">
    <location>
        <begin position="460"/>
        <end position="501"/>
    </location>
</feature>
<feature type="region of interest" description="Disordered" evidence="11">
    <location>
        <begin position="921"/>
        <end position="945"/>
    </location>
</feature>
<organism evidence="13 14">
    <name type="scientific">Dioszegia hungarica</name>
    <dbReference type="NCBI Taxonomy" id="4972"/>
    <lineage>
        <taxon>Eukaryota</taxon>
        <taxon>Fungi</taxon>
        <taxon>Dikarya</taxon>
        <taxon>Basidiomycota</taxon>
        <taxon>Agaricomycotina</taxon>
        <taxon>Tremellomycetes</taxon>
        <taxon>Tremellales</taxon>
        <taxon>Bulleribasidiaceae</taxon>
        <taxon>Dioszegia</taxon>
    </lineage>
</organism>
<evidence type="ECO:0000256" key="10">
    <source>
        <dbReference type="SAM" id="Coils"/>
    </source>
</evidence>
<dbReference type="GeneID" id="77728573"/>
<feature type="region of interest" description="Disordered" evidence="11">
    <location>
        <begin position="961"/>
        <end position="982"/>
    </location>
</feature>
<dbReference type="RefSeq" id="XP_052948254.1">
    <property type="nucleotide sequence ID" value="XM_053089368.1"/>
</dbReference>
<keyword evidence="4 9" id="KW-0547">Nucleotide-binding</keyword>
<dbReference type="PRINTS" id="PR00380">
    <property type="entry name" value="KINESINHEAVY"/>
</dbReference>
<evidence type="ECO:0000259" key="12">
    <source>
        <dbReference type="PROSITE" id="PS50067"/>
    </source>
</evidence>
<evidence type="ECO:0000256" key="5">
    <source>
        <dbReference type="ARBA" id="ARBA00022840"/>
    </source>
</evidence>
<keyword evidence="2" id="KW-0963">Cytoplasm</keyword>
<keyword evidence="5 9" id="KW-0067">ATP-binding</keyword>
<dbReference type="PANTHER" id="PTHR47968">
    <property type="entry name" value="CENTROMERE PROTEIN E"/>
    <property type="match status" value="1"/>
</dbReference>
<sequence>MSGNNIKVRAEDRKKWFRPMNRMEVEARSEDCVDYSGDSTVLMKNSASLAGPEKDGFTFDRVFDTATQQNEIFDWGVKGIVDDVMMGFNGTLFCYGQTGSGKTYTMMGADIDKPALRGIIPRIVEQIFASIMSADIAIEYTVKVSYMEIYMEKIRDLLQPQNDNLSIHEDKARGVYVKGLTDVYVGSEAEVYKVMRAGGASRATSSTNMNAESSRSHSIFVIGIHQRNVETGSQKSGNLYLVDLAGSEKVGKTGATGQTLEEAKKINKSLSALGMVINSLTDGKSTHVPYRDSKLTRILQESLGGNSRTTLIINCSPASYNEAETLSTLRFGMRAKSIKNKARVNVEMSPGELKAMLKKTVAELAAVREHAAKLEEEVASWRQGVSVDASQWVGSLAGVSKGGAGGVGSGPRREVMSPPLPSGLSTPSRAGTPGGSLLSPFQVDSRPDTPTVYSLPIDEKEEYLRRENELSDQLADKESALAGQEKLVADLRDEIAYLKEQDANISKENHAISSELAELRILSGRLESEAKDAHINVDTYKDKVNDLQRDIEEQQAMIEELRKAERKEKEEEKERRKEIMLSEMMAKIDMGGTPSDATNEKIRRLLSAMETESDPSGAFSAKTRELVRTHIAENQDQIRELQEKSRLSHEEAEMNRVRRGEVERLLEKREGAYEELLAEKTSSNQTMVLADIKEQYEARYKAQEELLQGEIRTTTEQAESRAAEMRRLQATVESYKLSNEELNRALNVATAGSATGESFAQSTQEAERLRKAMEIQHAEFEISKKSLVKDLQNRCEKVVELEMQLDEIREQYKLIVRSTNSRAQQRRVEFMEHNLEALNAVQKQLVEQNTTLKKEINQAEKRLLGRNERIQNLEQVITNTEHKYGMKESKYEATLAALKNQLILAETQQKSQAAFNQGRIAKPLRGGGGQAVPPHHQPQTVQRDAQPGQPLYQALAAGSPVGRLQNEEGGGKRQSWFFGSQH</sequence>
<evidence type="ECO:0000256" key="4">
    <source>
        <dbReference type="ARBA" id="ARBA00022741"/>
    </source>
</evidence>
<feature type="coiled-coil region" evidence="10">
    <location>
        <begin position="357"/>
        <end position="384"/>
    </location>
</feature>
<dbReference type="GO" id="GO:0005524">
    <property type="term" value="F:ATP binding"/>
    <property type="evidence" value="ECO:0007669"/>
    <property type="project" value="UniProtKB-UniRule"/>
</dbReference>
<evidence type="ECO:0000256" key="8">
    <source>
        <dbReference type="ARBA" id="ARBA00023212"/>
    </source>
</evidence>
<accession>A0AA38HBX8</accession>
<evidence type="ECO:0000313" key="14">
    <source>
        <dbReference type="Proteomes" id="UP001164286"/>
    </source>
</evidence>
<dbReference type="Pfam" id="PF00225">
    <property type="entry name" value="Kinesin"/>
    <property type="match status" value="1"/>
</dbReference>
<feature type="domain" description="Kinesin motor" evidence="12">
    <location>
        <begin position="7"/>
        <end position="338"/>
    </location>
</feature>
<dbReference type="SUPFAM" id="SSF52540">
    <property type="entry name" value="P-loop containing nucleoside triphosphate hydrolases"/>
    <property type="match status" value="1"/>
</dbReference>
<evidence type="ECO:0000256" key="1">
    <source>
        <dbReference type="ARBA" id="ARBA00004245"/>
    </source>
</evidence>
<dbReference type="InterPro" id="IPR027640">
    <property type="entry name" value="Kinesin-like_fam"/>
</dbReference>
<dbReference type="EMBL" id="JAKWFO010000003">
    <property type="protein sequence ID" value="KAI9638477.1"/>
    <property type="molecule type" value="Genomic_DNA"/>
</dbReference>
<name>A0AA38HBX8_9TREE</name>
<dbReference type="InterPro" id="IPR059182">
    <property type="entry name" value="Khc_C"/>
</dbReference>
<dbReference type="Proteomes" id="UP001164286">
    <property type="component" value="Unassembled WGS sequence"/>
</dbReference>
<feature type="coiled-coil region" evidence="10">
    <location>
        <begin position="791"/>
        <end position="908"/>
    </location>
</feature>
<comment type="caution">
    <text evidence="13">The sequence shown here is derived from an EMBL/GenBank/DDBJ whole genome shotgun (WGS) entry which is preliminary data.</text>
</comment>
<evidence type="ECO:0000256" key="11">
    <source>
        <dbReference type="SAM" id="MobiDB-lite"/>
    </source>
</evidence>